<dbReference type="OrthoDB" id="1904540at2759"/>
<comment type="caution">
    <text evidence="2">The sequence shown here is derived from an EMBL/GenBank/DDBJ whole genome shotgun (WGS) entry which is preliminary data.</text>
</comment>
<name>A0A7J0F5H3_9ERIC</name>
<accession>A0A7J0F5H3</accession>
<proteinExistence type="predicted"/>
<protein>
    <submittedName>
        <fullName evidence="2">Uncharacterized protein</fullName>
    </submittedName>
</protein>
<evidence type="ECO:0000256" key="1">
    <source>
        <dbReference type="SAM" id="MobiDB-lite"/>
    </source>
</evidence>
<dbReference type="EMBL" id="BJWL01000009">
    <property type="protein sequence ID" value="GFY93853.1"/>
    <property type="molecule type" value="Genomic_DNA"/>
</dbReference>
<feature type="compositionally biased region" description="Basic and acidic residues" evidence="1">
    <location>
        <begin position="30"/>
        <end position="39"/>
    </location>
</feature>
<dbReference type="Proteomes" id="UP000585474">
    <property type="component" value="Unassembled WGS sequence"/>
</dbReference>
<organism evidence="2 3">
    <name type="scientific">Actinidia rufa</name>
    <dbReference type="NCBI Taxonomy" id="165716"/>
    <lineage>
        <taxon>Eukaryota</taxon>
        <taxon>Viridiplantae</taxon>
        <taxon>Streptophyta</taxon>
        <taxon>Embryophyta</taxon>
        <taxon>Tracheophyta</taxon>
        <taxon>Spermatophyta</taxon>
        <taxon>Magnoliopsida</taxon>
        <taxon>eudicotyledons</taxon>
        <taxon>Gunneridae</taxon>
        <taxon>Pentapetalae</taxon>
        <taxon>asterids</taxon>
        <taxon>Ericales</taxon>
        <taxon>Actinidiaceae</taxon>
        <taxon>Actinidia</taxon>
    </lineage>
</organism>
<reference evidence="2 3" key="1">
    <citation type="submission" date="2019-07" db="EMBL/GenBank/DDBJ databases">
        <title>De Novo Assembly of kiwifruit Actinidia rufa.</title>
        <authorList>
            <person name="Sugita-Konishi S."/>
            <person name="Sato K."/>
            <person name="Mori E."/>
            <person name="Abe Y."/>
            <person name="Kisaki G."/>
            <person name="Hamano K."/>
            <person name="Suezawa K."/>
            <person name="Otani M."/>
            <person name="Fukuda T."/>
            <person name="Manabe T."/>
            <person name="Gomi K."/>
            <person name="Tabuchi M."/>
            <person name="Akimitsu K."/>
            <person name="Kataoka I."/>
        </authorList>
    </citation>
    <scope>NUCLEOTIDE SEQUENCE [LARGE SCALE GENOMIC DNA]</scope>
    <source>
        <strain evidence="3">cv. Fuchu</strain>
    </source>
</reference>
<sequence>MLPLKLVRSLVLGEAINNPPFRVSKNHQHHDHDLPHNDNDSDCDSCTTSSNGNTHHAHHNHTISSLTRTKTKNQIPFLLFMPTTELVTDTYRLAQLARDIGMDLYPNPSLSHIILSWPSSSPSPSASSHPSLWSSTSLSSSSSSSSWSLPNDAVPLPFPSLAMASLSHLRFFVGLSRGFFKLVFSKSSLNPLDRVGHRASTNWDCCSVSLISRRTGVRIDSMDGFSRALAGMGWTLFRTNLSQNPSTDSGITPVLGANSVFLFRKLDSSRVRTEQASGNGSNDASGQCRIRELRLPPLDFSNTPLRILQYILLMTDDIFYLA</sequence>
<evidence type="ECO:0000313" key="2">
    <source>
        <dbReference type="EMBL" id="GFY93853.1"/>
    </source>
</evidence>
<gene>
    <name evidence="2" type="ORF">Acr_09g0002990</name>
</gene>
<dbReference type="AlphaFoldDB" id="A0A7J0F5H3"/>
<evidence type="ECO:0000313" key="3">
    <source>
        <dbReference type="Proteomes" id="UP000585474"/>
    </source>
</evidence>
<keyword evidence="3" id="KW-1185">Reference proteome</keyword>
<feature type="region of interest" description="Disordered" evidence="1">
    <location>
        <begin position="18"/>
        <end position="39"/>
    </location>
</feature>